<proteinExistence type="predicted"/>
<dbReference type="EMBL" id="CP036291">
    <property type="protein sequence ID" value="QDU89566.1"/>
    <property type="molecule type" value="Genomic_DNA"/>
</dbReference>
<protein>
    <recommendedName>
        <fullName evidence="4">PEP-CTERM protein-sorting domain-containing protein</fullName>
    </recommendedName>
</protein>
<name>A0A518DDN9_9BACT</name>
<gene>
    <name evidence="2" type="ORF">Pla175_29580</name>
</gene>
<keyword evidence="3" id="KW-1185">Reference proteome</keyword>
<keyword evidence="1" id="KW-0732">Signal</keyword>
<dbReference type="KEGG" id="pnd:Pla175_29580"/>
<evidence type="ECO:0000313" key="2">
    <source>
        <dbReference type="EMBL" id="QDU89566.1"/>
    </source>
</evidence>
<feature type="chain" id="PRO_5022124642" description="PEP-CTERM protein-sorting domain-containing protein" evidence="1">
    <location>
        <begin position="27"/>
        <end position="392"/>
    </location>
</feature>
<evidence type="ECO:0000256" key="1">
    <source>
        <dbReference type="SAM" id="SignalP"/>
    </source>
</evidence>
<dbReference type="OrthoDB" id="261116at2"/>
<dbReference type="AlphaFoldDB" id="A0A518DDN9"/>
<dbReference type="Proteomes" id="UP000317429">
    <property type="component" value="Chromosome"/>
</dbReference>
<dbReference type="PROSITE" id="PS00018">
    <property type="entry name" value="EF_HAND_1"/>
    <property type="match status" value="1"/>
</dbReference>
<reference evidence="2 3" key="1">
    <citation type="submission" date="2019-02" db="EMBL/GenBank/DDBJ databases">
        <title>Deep-cultivation of Planctomycetes and their phenomic and genomic characterization uncovers novel biology.</title>
        <authorList>
            <person name="Wiegand S."/>
            <person name="Jogler M."/>
            <person name="Boedeker C."/>
            <person name="Pinto D."/>
            <person name="Vollmers J."/>
            <person name="Rivas-Marin E."/>
            <person name="Kohn T."/>
            <person name="Peeters S.H."/>
            <person name="Heuer A."/>
            <person name="Rast P."/>
            <person name="Oberbeckmann S."/>
            <person name="Bunk B."/>
            <person name="Jeske O."/>
            <person name="Meyerdierks A."/>
            <person name="Storesund J.E."/>
            <person name="Kallscheuer N."/>
            <person name="Luecker S."/>
            <person name="Lage O.M."/>
            <person name="Pohl T."/>
            <person name="Merkel B.J."/>
            <person name="Hornburger P."/>
            <person name="Mueller R.-W."/>
            <person name="Bruemmer F."/>
            <person name="Labrenz M."/>
            <person name="Spormann A.M."/>
            <person name="Op den Camp H."/>
            <person name="Overmann J."/>
            <person name="Amann R."/>
            <person name="Jetten M.S.M."/>
            <person name="Mascher T."/>
            <person name="Medema M.H."/>
            <person name="Devos D.P."/>
            <person name="Kaster A.-K."/>
            <person name="Ovreas L."/>
            <person name="Rohde M."/>
            <person name="Galperin M.Y."/>
            <person name="Jogler C."/>
        </authorList>
    </citation>
    <scope>NUCLEOTIDE SEQUENCE [LARGE SCALE GENOMIC DNA]</scope>
    <source>
        <strain evidence="2 3">Pla175</strain>
    </source>
</reference>
<accession>A0A518DDN9</accession>
<sequence precursor="true">MNILSRSRVAAAVLLLSALPAGDASAVLIATDHFLAAVPGDPLLGEYNITTSVNQLRRGTANGGGQDPTVAGFTGAWSGNVTSGSLGVAQWTATANGLAANLFYHEGERARFSGVDNLQRRVQRELSAYTPSDTYYFSMMSQVLTDDVDLDGFVGIGFTNTGATPALTDANLIGGADLRGFLIGPAGDGAAGTDYVIRHVGSSGAVQDDIILDDIVQNDAEGSPFLRRTIVKLEFNDDPTNPSGNSKLTIWQDPGVVTSEAAASLSITPIELRTFALSTNADLTHLTFTGIDYSRAASFDEPRLATTWEDAVPTKPGDFNEDGHVDAADYTAWRDRLGVGYVQADYDVWVANFETTGLAVAAPATVPEPAGAAALLLGLAGLLCGRRAPQGD</sequence>
<feature type="signal peptide" evidence="1">
    <location>
        <begin position="1"/>
        <end position="26"/>
    </location>
</feature>
<dbReference type="RefSeq" id="WP_145286350.1">
    <property type="nucleotide sequence ID" value="NZ_CP036291.1"/>
</dbReference>
<dbReference type="InterPro" id="IPR018247">
    <property type="entry name" value="EF_Hand_1_Ca_BS"/>
</dbReference>
<evidence type="ECO:0008006" key="4">
    <source>
        <dbReference type="Google" id="ProtNLM"/>
    </source>
</evidence>
<evidence type="ECO:0000313" key="3">
    <source>
        <dbReference type="Proteomes" id="UP000317429"/>
    </source>
</evidence>
<organism evidence="2 3">
    <name type="scientific">Pirellulimonas nuda</name>
    <dbReference type="NCBI Taxonomy" id="2528009"/>
    <lineage>
        <taxon>Bacteria</taxon>
        <taxon>Pseudomonadati</taxon>
        <taxon>Planctomycetota</taxon>
        <taxon>Planctomycetia</taxon>
        <taxon>Pirellulales</taxon>
        <taxon>Lacipirellulaceae</taxon>
        <taxon>Pirellulimonas</taxon>
    </lineage>
</organism>